<sequence>MCIAVFLWRCHPLYQFFLLHNRDEYHDRPAEALAWWDSEGVQILGGRDVLAGGTWLACSRNGRLAFITNFREVEKIPQAKTRGDLPVRFLQSKQSPLEFAREVVKETHRYNGFNLIVADFISESMVYVTNRPKGSSGFMSKVSPGLHVLSNASLDSPWPKAQRLRDGFKELLDRHGHSELPAKEMACGLMMSTIKDEDQSLLPGIYPPEFEFPASSVFVDFDSPLGRYGTRSTSAVYVKLNREVSFFVRNLEKEAWKEEVVTFSIEAD</sequence>
<reference evidence="1" key="1">
    <citation type="journal article" date="2020" name="Plant Biotechnol. J.">
        <title>The pomegranate (Punica granatum L.) draft genome dissects genetic divergence between soft- and hard-seeded cultivars.</title>
        <authorList>
            <person name="Luo X."/>
            <person name="Li H."/>
            <person name="Wu Z."/>
            <person name="Yao W."/>
            <person name="Zhao P."/>
            <person name="Cao D."/>
            <person name="Yu H."/>
            <person name="Li K."/>
            <person name="Poudel K."/>
            <person name="Zhao D."/>
            <person name="Zhang F."/>
            <person name="Xia X."/>
            <person name="Chen L."/>
            <person name="Wang Q."/>
            <person name="Jing D."/>
            <person name="Cao S."/>
        </authorList>
    </citation>
    <scope>NUCLEOTIDE SEQUENCE [LARGE SCALE GENOMIC DNA]</scope>
    <source>
        <strain evidence="1">cv. Tunisia</strain>
    </source>
</reference>
<dbReference type="PANTHER" id="PTHR17985:SF16">
    <property type="entry name" value="TRANSPORT_GOLGI ORGANIZATION-LIKE PROTEIN (DUF833)"/>
    <property type="match status" value="1"/>
</dbReference>
<dbReference type="OrthoDB" id="191601at2759"/>
<dbReference type="InterPro" id="IPR008551">
    <property type="entry name" value="TANGO2"/>
</dbReference>
<proteinExistence type="predicted"/>
<dbReference type="AlphaFoldDB" id="A0A6P8CTN2"/>
<dbReference type="Proteomes" id="UP000515151">
    <property type="component" value="Chromosome 2"/>
</dbReference>
<evidence type="ECO:0000313" key="2">
    <source>
        <dbReference type="RefSeq" id="XP_031383083.1"/>
    </source>
</evidence>
<dbReference type="RefSeq" id="XP_031383083.1">
    <property type="nucleotide sequence ID" value="XM_031527223.1"/>
</dbReference>
<dbReference type="Pfam" id="PF05742">
    <property type="entry name" value="TANGO2"/>
    <property type="match status" value="1"/>
</dbReference>
<organism evidence="1 2">
    <name type="scientific">Punica granatum</name>
    <name type="common">Pomegranate</name>
    <dbReference type="NCBI Taxonomy" id="22663"/>
    <lineage>
        <taxon>Eukaryota</taxon>
        <taxon>Viridiplantae</taxon>
        <taxon>Streptophyta</taxon>
        <taxon>Embryophyta</taxon>
        <taxon>Tracheophyta</taxon>
        <taxon>Spermatophyta</taxon>
        <taxon>Magnoliopsida</taxon>
        <taxon>eudicotyledons</taxon>
        <taxon>Gunneridae</taxon>
        <taxon>Pentapetalae</taxon>
        <taxon>rosids</taxon>
        <taxon>malvids</taxon>
        <taxon>Myrtales</taxon>
        <taxon>Lythraceae</taxon>
        <taxon>Punica</taxon>
    </lineage>
</organism>
<keyword evidence="1" id="KW-1185">Reference proteome</keyword>
<dbReference type="PANTHER" id="PTHR17985">
    <property type="entry name" value="SER/THR-RICH PROTEIN T10 IN DGCR REGION"/>
    <property type="match status" value="1"/>
</dbReference>
<name>A0A6P8CTN2_PUNGR</name>
<gene>
    <name evidence="2" type="primary">LOC116197169</name>
</gene>
<protein>
    <submittedName>
        <fullName evidence="2">Transport and Golgi organization protein 2 homolog isoform X1</fullName>
    </submittedName>
</protein>
<evidence type="ECO:0000313" key="1">
    <source>
        <dbReference type="Proteomes" id="UP000515151"/>
    </source>
</evidence>
<reference evidence="2" key="2">
    <citation type="submission" date="2025-08" db="UniProtKB">
        <authorList>
            <consortium name="RefSeq"/>
        </authorList>
    </citation>
    <scope>IDENTIFICATION</scope>
    <source>
        <tissue evidence="2">Leaf</tissue>
    </source>
</reference>
<accession>A0A6P8CTN2</accession>
<dbReference type="GeneID" id="116197169"/>